<feature type="site" description="Increases basicity of active site His" evidence="2">
    <location>
        <position position="147"/>
    </location>
</feature>
<dbReference type="InterPro" id="IPR041561">
    <property type="entry name" value="PglD_N"/>
</dbReference>
<evidence type="ECO:0000313" key="4">
    <source>
        <dbReference type="EMBL" id="QHI14863.1"/>
    </source>
</evidence>
<proteinExistence type="inferred from homology"/>
<dbReference type="InterPro" id="IPR050179">
    <property type="entry name" value="Trans_hexapeptide_repeat"/>
</dbReference>
<reference evidence="4 5" key="1">
    <citation type="submission" date="2018-08" db="EMBL/GenBank/DDBJ databases">
        <title>Analysis of the genomic diversity of Mexican Acinetobacter haemolyticus clinical isolates.</title>
        <authorList>
            <person name="Castro-Jaimes S."/>
            <person name="Cevallos M.A."/>
        </authorList>
    </citation>
    <scope>NUCLEOTIDE SEQUENCE [LARGE SCALE GENOMIC DNA]</scope>
    <source>
        <strain evidence="4 5">AN43</strain>
    </source>
</reference>
<dbReference type="CDD" id="cd03360">
    <property type="entry name" value="LbH_AT_putative"/>
    <property type="match status" value="1"/>
</dbReference>
<dbReference type="PANTHER" id="PTHR43300">
    <property type="entry name" value="ACETYLTRANSFERASE"/>
    <property type="match status" value="1"/>
</dbReference>
<feature type="domain" description="PglD N-terminal" evidence="3">
    <location>
        <begin position="11"/>
        <end position="91"/>
    </location>
</feature>
<dbReference type="Gene3D" id="2.160.10.10">
    <property type="entry name" value="Hexapeptide repeat proteins"/>
    <property type="match status" value="1"/>
</dbReference>
<dbReference type="AlphaFoldDB" id="A0A857IP76"/>
<feature type="active site" description="Proton acceptor" evidence="2">
    <location>
        <position position="146"/>
    </location>
</feature>
<evidence type="ECO:0000256" key="1">
    <source>
        <dbReference type="ARBA" id="ARBA00007274"/>
    </source>
</evidence>
<dbReference type="Proteomes" id="UP000463868">
    <property type="component" value="Chromosome"/>
</dbReference>
<accession>A0A857IP76</accession>
<organism evidence="4 5">
    <name type="scientific">Acinetobacter haemolyticus</name>
    <dbReference type="NCBI Taxonomy" id="29430"/>
    <lineage>
        <taxon>Bacteria</taxon>
        <taxon>Pseudomonadati</taxon>
        <taxon>Pseudomonadota</taxon>
        <taxon>Gammaproteobacteria</taxon>
        <taxon>Moraxellales</taxon>
        <taxon>Moraxellaceae</taxon>
        <taxon>Acinetobacter</taxon>
    </lineage>
</organism>
<dbReference type="InterPro" id="IPR020019">
    <property type="entry name" value="AcTrfase_PglD-like"/>
</dbReference>
<dbReference type="InterPro" id="IPR011004">
    <property type="entry name" value="Trimer_LpxA-like_sf"/>
</dbReference>
<comment type="similarity">
    <text evidence="1">Belongs to the transferase hexapeptide repeat family.</text>
</comment>
<dbReference type="RefSeq" id="WP_160126698.1">
    <property type="nucleotide sequence ID" value="NZ_CP031972.1"/>
</dbReference>
<protein>
    <submittedName>
        <fullName evidence="4">Acetyltransferase</fullName>
    </submittedName>
</protein>
<dbReference type="PANTHER" id="PTHR43300:SF7">
    <property type="entry name" value="UDP-N-ACETYLBACILLOSAMINE N-ACETYLTRANSFERASE"/>
    <property type="match status" value="1"/>
</dbReference>
<gene>
    <name evidence="4" type="ORF">AhaeAN43_16690</name>
</gene>
<evidence type="ECO:0000256" key="2">
    <source>
        <dbReference type="PIRSR" id="PIRSR620019-1"/>
    </source>
</evidence>
<dbReference type="EMBL" id="CP031976">
    <property type="protein sequence ID" value="QHI14863.1"/>
    <property type="molecule type" value="Genomic_DNA"/>
</dbReference>
<evidence type="ECO:0000313" key="5">
    <source>
        <dbReference type="Proteomes" id="UP000463868"/>
    </source>
</evidence>
<dbReference type="Gene3D" id="3.40.50.20">
    <property type="match status" value="1"/>
</dbReference>
<keyword evidence="4" id="KW-0808">Transferase</keyword>
<dbReference type="NCBIfam" id="TIGR03570">
    <property type="entry name" value="NeuD_NnaD"/>
    <property type="match status" value="1"/>
</dbReference>
<dbReference type="GO" id="GO:0016740">
    <property type="term" value="F:transferase activity"/>
    <property type="evidence" value="ECO:0007669"/>
    <property type="project" value="UniProtKB-KW"/>
</dbReference>
<name>A0A857IP76_ACIHA</name>
<dbReference type="SUPFAM" id="SSF51161">
    <property type="entry name" value="Trimeric LpxA-like enzymes"/>
    <property type="match status" value="1"/>
</dbReference>
<dbReference type="Pfam" id="PF17836">
    <property type="entry name" value="PglD_N"/>
    <property type="match status" value="1"/>
</dbReference>
<sequence length="224" mass="24222">MISPNPKVIYAVYGASGFGRGVMPLARQQLAGQLHIDDYELVFIDDGAAESSINGYKVYSFDQFLALECEQKYVTIAIANSQIREKLVHKIDAAQLKHWSIQASTVISMDDVLIGEGAILCNHVHFTSNIRIGRFFHANYYSYVAHDCVIGDYVTFAPGVKCNGNIHIEDHAYIGTGAVIKQGTPDKPLVIGKGAVVGMGAVVTKSVPAGVTVVGNPARILEKK</sequence>
<evidence type="ECO:0000259" key="3">
    <source>
        <dbReference type="Pfam" id="PF17836"/>
    </source>
</evidence>